<dbReference type="InterPro" id="IPR036388">
    <property type="entry name" value="WH-like_DNA-bd_sf"/>
</dbReference>
<dbReference type="GO" id="GO:0006355">
    <property type="term" value="P:regulation of DNA-templated transcription"/>
    <property type="evidence" value="ECO:0007669"/>
    <property type="project" value="InterPro"/>
</dbReference>
<evidence type="ECO:0000256" key="1">
    <source>
        <dbReference type="ARBA" id="ARBA00005820"/>
    </source>
</evidence>
<protein>
    <submittedName>
        <fullName evidence="8">Winged helix-turn-helix domain-containing protein</fullName>
    </submittedName>
</protein>
<name>A0A7Y6M8Z9_9ACTN</name>
<dbReference type="PANTHER" id="PTHR35807:SF1">
    <property type="entry name" value="TRANSCRIPTIONAL REGULATOR REDD"/>
    <property type="match status" value="1"/>
</dbReference>
<accession>A0A7Y6M8Z9</accession>
<dbReference type="InterPro" id="IPR001867">
    <property type="entry name" value="OmpR/PhoB-type_DNA-bd"/>
</dbReference>
<dbReference type="PROSITE" id="PS51755">
    <property type="entry name" value="OMPR_PHOB"/>
    <property type="match status" value="1"/>
</dbReference>
<dbReference type="EMBL" id="JABWGN010000029">
    <property type="protein sequence ID" value="NUW38255.1"/>
    <property type="molecule type" value="Genomic_DNA"/>
</dbReference>
<dbReference type="Gene3D" id="1.10.10.10">
    <property type="entry name" value="Winged helix-like DNA-binding domain superfamily/Winged helix DNA-binding domain"/>
    <property type="match status" value="1"/>
</dbReference>
<evidence type="ECO:0000256" key="3">
    <source>
        <dbReference type="ARBA" id="ARBA00023125"/>
    </source>
</evidence>
<evidence type="ECO:0000256" key="2">
    <source>
        <dbReference type="ARBA" id="ARBA00023015"/>
    </source>
</evidence>
<dbReference type="InterPro" id="IPR051677">
    <property type="entry name" value="AfsR-DnrI-RedD_regulator"/>
</dbReference>
<keyword evidence="9" id="KW-1185">Reference proteome</keyword>
<evidence type="ECO:0000313" key="9">
    <source>
        <dbReference type="Proteomes" id="UP000586042"/>
    </source>
</evidence>
<dbReference type="Gene3D" id="1.25.40.10">
    <property type="entry name" value="Tetratricopeptide repeat domain"/>
    <property type="match status" value="1"/>
</dbReference>
<comment type="similarity">
    <text evidence="1">Belongs to the AfsR/DnrI/RedD regulatory family.</text>
</comment>
<dbReference type="SMART" id="SM00862">
    <property type="entry name" value="Trans_reg_C"/>
    <property type="match status" value="1"/>
</dbReference>
<feature type="domain" description="OmpR/PhoB-type" evidence="7">
    <location>
        <begin position="1"/>
        <end position="98"/>
    </location>
</feature>
<dbReference type="Proteomes" id="UP000586042">
    <property type="component" value="Unassembled WGS sequence"/>
</dbReference>
<evidence type="ECO:0000256" key="5">
    <source>
        <dbReference type="PROSITE-ProRule" id="PRU01091"/>
    </source>
</evidence>
<organism evidence="8 9">
    <name type="scientific">Nonomuraea montanisoli</name>
    <dbReference type="NCBI Taxonomy" id="2741721"/>
    <lineage>
        <taxon>Bacteria</taxon>
        <taxon>Bacillati</taxon>
        <taxon>Actinomycetota</taxon>
        <taxon>Actinomycetes</taxon>
        <taxon>Streptosporangiales</taxon>
        <taxon>Streptosporangiaceae</taxon>
        <taxon>Nonomuraea</taxon>
    </lineage>
</organism>
<dbReference type="SUPFAM" id="SSF48452">
    <property type="entry name" value="TPR-like"/>
    <property type="match status" value="1"/>
</dbReference>
<gene>
    <name evidence="8" type="ORF">HTZ77_43680</name>
</gene>
<sequence>MEFRVLGPLEARDDTGGAAALGGPRPRTVLARLLAAPGALVSTDALLHAMYGDTPPPSALPSLHSYVSHLRRALEPGRRPRSRPALLVSRPPGYLLATEQVDAVRFTELVDQAGRQPPRAALACLEEALSLWRGQPYAEFDDQPWAVAEVRRLTESRLVAVERRARALLALRRPDAVVATLEAETTANPLRERLWCLLALSLYRTGRQAEALGVLRRAGRLLADQLGLDPGPELRALERDILHHADSLGAHLGTPAPALTPTPTPASAEPRRPAPEPSTAPPLRECALRRPAALRRARGAASEVSVRARTLCRWRQP</sequence>
<dbReference type="InterPro" id="IPR005158">
    <property type="entry name" value="BTAD"/>
</dbReference>
<dbReference type="AlphaFoldDB" id="A0A7Y6M8Z9"/>
<evidence type="ECO:0000256" key="4">
    <source>
        <dbReference type="ARBA" id="ARBA00023163"/>
    </source>
</evidence>
<dbReference type="Pfam" id="PF03704">
    <property type="entry name" value="BTAD"/>
    <property type="match status" value="1"/>
</dbReference>
<keyword evidence="2" id="KW-0805">Transcription regulation</keyword>
<dbReference type="SMART" id="SM01043">
    <property type="entry name" value="BTAD"/>
    <property type="match status" value="1"/>
</dbReference>
<evidence type="ECO:0000256" key="6">
    <source>
        <dbReference type="SAM" id="MobiDB-lite"/>
    </source>
</evidence>
<feature type="DNA-binding region" description="OmpR/PhoB-type" evidence="5">
    <location>
        <begin position="1"/>
        <end position="98"/>
    </location>
</feature>
<dbReference type="RefSeq" id="WP_175595696.1">
    <property type="nucleotide sequence ID" value="NZ_JABWGN010000029.1"/>
</dbReference>
<dbReference type="PANTHER" id="PTHR35807">
    <property type="entry name" value="TRANSCRIPTIONAL REGULATOR REDD-RELATED"/>
    <property type="match status" value="1"/>
</dbReference>
<dbReference type="GO" id="GO:0003677">
    <property type="term" value="F:DNA binding"/>
    <property type="evidence" value="ECO:0007669"/>
    <property type="project" value="UniProtKB-UniRule"/>
</dbReference>
<comment type="caution">
    <text evidence="8">The sequence shown here is derived from an EMBL/GenBank/DDBJ whole genome shotgun (WGS) entry which is preliminary data.</text>
</comment>
<evidence type="ECO:0000259" key="7">
    <source>
        <dbReference type="PROSITE" id="PS51755"/>
    </source>
</evidence>
<proteinExistence type="inferred from homology"/>
<dbReference type="Pfam" id="PF00486">
    <property type="entry name" value="Trans_reg_C"/>
    <property type="match status" value="1"/>
</dbReference>
<dbReference type="SUPFAM" id="SSF46894">
    <property type="entry name" value="C-terminal effector domain of the bipartite response regulators"/>
    <property type="match status" value="1"/>
</dbReference>
<evidence type="ECO:0000313" key="8">
    <source>
        <dbReference type="EMBL" id="NUW38255.1"/>
    </source>
</evidence>
<keyword evidence="3 5" id="KW-0238">DNA-binding</keyword>
<dbReference type="GO" id="GO:0000160">
    <property type="term" value="P:phosphorelay signal transduction system"/>
    <property type="evidence" value="ECO:0007669"/>
    <property type="project" value="InterPro"/>
</dbReference>
<dbReference type="InterPro" id="IPR016032">
    <property type="entry name" value="Sig_transdc_resp-reg_C-effctor"/>
</dbReference>
<dbReference type="InterPro" id="IPR011990">
    <property type="entry name" value="TPR-like_helical_dom_sf"/>
</dbReference>
<dbReference type="CDD" id="cd15831">
    <property type="entry name" value="BTAD"/>
    <property type="match status" value="1"/>
</dbReference>
<keyword evidence="4" id="KW-0804">Transcription</keyword>
<feature type="region of interest" description="Disordered" evidence="6">
    <location>
        <begin position="248"/>
        <end position="287"/>
    </location>
</feature>
<reference evidence="8 9" key="1">
    <citation type="submission" date="2020-06" db="EMBL/GenBank/DDBJ databases">
        <title>Nonomuraea sp. SMC257, a novel actinomycete isolated from soil.</title>
        <authorList>
            <person name="Chanama M."/>
        </authorList>
    </citation>
    <scope>NUCLEOTIDE SEQUENCE [LARGE SCALE GENOMIC DNA]</scope>
    <source>
        <strain evidence="8 9">SMC257</strain>
    </source>
</reference>